<dbReference type="STRING" id="29170.A0A368GX97"/>
<organism evidence="1 2">
    <name type="scientific">Ancylostoma caninum</name>
    <name type="common">Dog hookworm</name>
    <dbReference type="NCBI Taxonomy" id="29170"/>
    <lineage>
        <taxon>Eukaryota</taxon>
        <taxon>Metazoa</taxon>
        <taxon>Ecdysozoa</taxon>
        <taxon>Nematoda</taxon>
        <taxon>Chromadorea</taxon>
        <taxon>Rhabditida</taxon>
        <taxon>Rhabditina</taxon>
        <taxon>Rhabditomorpha</taxon>
        <taxon>Strongyloidea</taxon>
        <taxon>Ancylostomatidae</taxon>
        <taxon>Ancylostomatinae</taxon>
        <taxon>Ancylostoma</taxon>
    </lineage>
</organism>
<accession>A0A368GX97</accession>
<sequence length="90" mass="10955">MSTAGKLMWELNLPNDFDRLWDLRGSYSVSRMIRRHQCFCGTFSEDRRLRQYLLSQKADLVILDHLLQVFSQSITRTWYDQNHEYNRKRV</sequence>
<dbReference type="Proteomes" id="UP000252519">
    <property type="component" value="Unassembled WGS sequence"/>
</dbReference>
<keyword evidence="2" id="KW-1185">Reference proteome</keyword>
<evidence type="ECO:0000313" key="2">
    <source>
        <dbReference type="Proteomes" id="UP000252519"/>
    </source>
</evidence>
<dbReference type="EMBL" id="JOJR01000059">
    <property type="protein sequence ID" value="RCN47655.1"/>
    <property type="molecule type" value="Genomic_DNA"/>
</dbReference>
<proteinExistence type="predicted"/>
<comment type="caution">
    <text evidence="1">The sequence shown here is derived from an EMBL/GenBank/DDBJ whole genome shotgun (WGS) entry which is preliminary data.</text>
</comment>
<protein>
    <submittedName>
        <fullName evidence="1">Uncharacterized protein</fullName>
    </submittedName>
</protein>
<gene>
    <name evidence="1" type="ORF">ANCCAN_06321</name>
</gene>
<evidence type="ECO:0000313" key="1">
    <source>
        <dbReference type="EMBL" id="RCN47655.1"/>
    </source>
</evidence>
<reference evidence="1 2" key="1">
    <citation type="submission" date="2014-10" db="EMBL/GenBank/DDBJ databases">
        <title>Draft genome of the hookworm Ancylostoma caninum.</title>
        <authorList>
            <person name="Mitreva M."/>
        </authorList>
    </citation>
    <scope>NUCLEOTIDE SEQUENCE [LARGE SCALE GENOMIC DNA]</scope>
    <source>
        <strain evidence="1 2">Baltimore</strain>
    </source>
</reference>
<name>A0A368GX97_ANCCA</name>
<dbReference type="AlphaFoldDB" id="A0A368GX97"/>
<dbReference type="OrthoDB" id="10388861at2759"/>